<feature type="compositionally biased region" description="Basic and acidic residues" evidence="1">
    <location>
        <begin position="265"/>
        <end position="277"/>
    </location>
</feature>
<evidence type="ECO:0000256" key="3">
    <source>
        <dbReference type="SAM" id="SignalP"/>
    </source>
</evidence>
<comment type="caution">
    <text evidence="4">The sequence shown here is derived from an EMBL/GenBank/DDBJ whole genome shotgun (WGS) entry which is preliminary data.</text>
</comment>
<sequence length="315" mass="33454">MTFQRWTATTAAVLLITLPTLISAAVERLPDPAQTIGLTIEAEGRYSLETLELNKCHNTFSLADTSKYNAISAEDAGMAINFYMDDKCEEYDFSIISQITEFQGAFAGLKYVGEYKDAKPGFYENREFSDTVFPDAAGTPDAPAPDTTNPNTGAGSGTGTKPAEGTSTALAGLAADGSTTTFTNPSVGLAVGMGIIGTVVVAGIIALSVVVYRRYGNGGKKRGDGRAFMTLSTGQDDYDEETGLAGENGPHSSALMQSRVGVSFDDDRYPSNYRDEAEKSDDDDEVGLDGYPQVPEGPTQYSHEPGTLPQNLRAP</sequence>
<evidence type="ECO:0000313" key="5">
    <source>
        <dbReference type="Proteomes" id="UP000748756"/>
    </source>
</evidence>
<keyword evidence="2" id="KW-1133">Transmembrane helix</keyword>
<feature type="chain" id="PRO_5040116935" description="Mid2 domain-containing protein" evidence="3">
    <location>
        <begin position="25"/>
        <end position="315"/>
    </location>
</feature>
<feature type="compositionally biased region" description="Low complexity" evidence="1">
    <location>
        <begin position="134"/>
        <end position="153"/>
    </location>
</feature>
<dbReference type="AlphaFoldDB" id="A0A9P5RR78"/>
<evidence type="ECO:0000256" key="2">
    <source>
        <dbReference type="SAM" id="Phobius"/>
    </source>
</evidence>
<feature type="region of interest" description="Disordered" evidence="1">
    <location>
        <begin position="238"/>
        <end position="315"/>
    </location>
</feature>
<accession>A0A9P5RR78</accession>
<dbReference type="Proteomes" id="UP000748756">
    <property type="component" value="Unassembled WGS sequence"/>
</dbReference>
<feature type="region of interest" description="Disordered" evidence="1">
    <location>
        <begin position="133"/>
        <end position="166"/>
    </location>
</feature>
<feature type="compositionally biased region" description="Acidic residues" evidence="1">
    <location>
        <begin position="278"/>
        <end position="287"/>
    </location>
</feature>
<reference evidence="4" key="1">
    <citation type="journal article" date="2020" name="Fungal Divers.">
        <title>Resolving the Mortierellaceae phylogeny through synthesis of multi-gene phylogenetics and phylogenomics.</title>
        <authorList>
            <person name="Vandepol N."/>
            <person name="Liber J."/>
            <person name="Desiro A."/>
            <person name="Na H."/>
            <person name="Kennedy M."/>
            <person name="Barry K."/>
            <person name="Grigoriev I.V."/>
            <person name="Miller A.N."/>
            <person name="O'Donnell K."/>
            <person name="Stajich J.E."/>
            <person name="Bonito G."/>
        </authorList>
    </citation>
    <scope>NUCLEOTIDE SEQUENCE</scope>
    <source>
        <strain evidence="4">NRRL 6426</strain>
    </source>
</reference>
<evidence type="ECO:0008006" key="6">
    <source>
        <dbReference type="Google" id="ProtNLM"/>
    </source>
</evidence>
<keyword evidence="2" id="KW-0472">Membrane</keyword>
<name>A0A9P5RR78_9FUNG</name>
<keyword evidence="2" id="KW-0812">Transmembrane</keyword>
<organism evidence="4 5">
    <name type="scientific">Linnemannia schmuckeri</name>
    <dbReference type="NCBI Taxonomy" id="64567"/>
    <lineage>
        <taxon>Eukaryota</taxon>
        <taxon>Fungi</taxon>
        <taxon>Fungi incertae sedis</taxon>
        <taxon>Mucoromycota</taxon>
        <taxon>Mortierellomycotina</taxon>
        <taxon>Mortierellomycetes</taxon>
        <taxon>Mortierellales</taxon>
        <taxon>Mortierellaceae</taxon>
        <taxon>Linnemannia</taxon>
    </lineage>
</organism>
<keyword evidence="5" id="KW-1185">Reference proteome</keyword>
<feature type="transmembrane region" description="Helical" evidence="2">
    <location>
        <begin position="187"/>
        <end position="212"/>
    </location>
</feature>
<keyword evidence="3" id="KW-0732">Signal</keyword>
<gene>
    <name evidence="4" type="ORF">BG015_003136</name>
</gene>
<evidence type="ECO:0000256" key="1">
    <source>
        <dbReference type="SAM" id="MobiDB-lite"/>
    </source>
</evidence>
<protein>
    <recommendedName>
        <fullName evidence="6">Mid2 domain-containing protein</fullName>
    </recommendedName>
</protein>
<feature type="signal peptide" evidence="3">
    <location>
        <begin position="1"/>
        <end position="24"/>
    </location>
</feature>
<dbReference type="OrthoDB" id="2442837at2759"/>
<proteinExistence type="predicted"/>
<dbReference type="EMBL" id="JAAAUQ010001668">
    <property type="protein sequence ID" value="KAF9136431.1"/>
    <property type="molecule type" value="Genomic_DNA"/>
</dbReference>
<evidence type="ECO:0000313" key="4">
    <source>
        <dbReference type="EMBL" id="KAF9136431.1"/>
    </source>
</evidence>